<reference evidence="8 9" key="1">
    <citation type="submission" date="2024-02" db="EMBL/GenBank/DDBJ databases">
        <title>Chromosome-scale genome assembly of the rough periwinkle Littorina saxatilis.</title>
        <authorList>
            <person name="De Jode A."/>
            <person name="Faria R."/>
            <person name="Formenti G."/>
            <person name="Sims Y."/>
            <person name="Smith T.P."/>
            <person name="Tracey A."/>
            <person name="Wood J.M.D."/>
            <person name="Zagrodzka Z.B."/>
            <person name="Johannesson K."/>
            <person name="Butlin R.K."/>
            <person name="Leder E.H."/>
        </authorList>
    </citation>
    <scope>NUCLEOTIDE SEQUENCE [LARGE SCALE GENOMIC DNA]</scope>
    <source>
        <strain evidence="8">Snail1</strain>
        <tissue evidence="8">Muscle</tissue>
    </source>
</reference>
<dbReference type="InterPro" id="IPR050652">
    <property type="entry name" value="AN1_A20_ZnFinger"/>
</dbReference>
<dbReference type="Gene3D" id="1.20.5.4770">
    <property type="match status" value="1"/>
</dbReference>
<dbReference type="SMART" id="SM00259">
    <property type="entry name" value="ZnF_A20"/>
    <property type="match status" value="1"/>
</dbReference>
<dbReference type="PROSITE" id="PS51036">
    <property type="entry name" value="ZF_A20"/>
    <property type="match status" value="1"/>
</dbReference>
<dbReference type="GO" id="GO:0008270">
    <property type="term" value="F:zinc ion binding"/>
    <property type="evidence" value="ECO:0007669"/>
    <property type="project" value="UniProtKB-KW"/>
</dbReference>
<dbReference type="EMBL" id="JBAMIC010000014">
    <property type="protein sequence ID" value="KAK7096285.1"/>
    <property type="molecule type" value="Genomic_DNA"/>
</dbReference>
<evidence type="ECO:0000256" key="1">
    <source>
        <dbReference type="ARBA" id="ARBA00022723"/>
    </source>
</evidence>
<evidence type="ECO:0000256" key="4">
    <source>
        <dbReference type="PROSITE-ProRule" id="PRU00449"/>
    </source>
</evidence>
<keyword evidence="3" id="KW-0862">Zinc</keyword>
<dbReference type="SUPFAM" id="SSF118310">
    <property type="entry name" value="AN1-like Zinc finger"/>
    <property type="match status" value="1"/>
</dbReference>
<dbReference type="Pfam" id="PF01754">
    <property type="entry name" value="zf-A20"/>
    <property type="match status" value="1"/>
</dbReference>
<gene>
    <name evidence="8" type="ORF">V1264_005594</name>
</gene>
<evidence type="ECO:0000256" key="5">
    <source>
        <dbReference type="SAM" id="MobiDB-lite"/>
    </source>
</evidence>
<feature type="domain" description="AN1-type" evidence="7">
    <location>
        <begin position="138"/>
        <end position="184"/>
    </location>
</feature>
<proteinExistence type="predicted"/>
<dbReference type="SMART" id="SM00154">
    <property type="entry name" value="ZnF_AN1"/>
    <property type="match status" value="1"/>
</dbReference>
<evidence type="ECO:0000256" key="3">
    <source>
        <dbReference type="ARBA" id="ARBA00022833"/>
    </source>
</evidence>
<dbReference type="GO" id="GO:0003677">
    <property type="term" value="F:DNA binding"/>
    <property type="evidence" value="ECO:0007669"/>
    <property type="project" value="InterPro"/>
</dbReference>
<evidence type="ECO:0000259" key="6">
    <source>
        <dbReference type="PROSITE" id="PS51036"/>
    </source>
</evidence>
<sequence>MESNGNDNIPPTSMCKNGCGFYGSSQFENMCSKCYKDVVKRKNASPVSGRLSPIVTTIAESTAEKVDSMTVSLAQANLVVVSDEPTPSSARLETASPTVTVAACSSQDKDGELTEEGAEGGVDTDGASSDSSGDKDKKPKKNRCHTCRKKVGLTGFECRCGGLYCGIHRYSDKHQCSFDYKEHGMELIRKNNPIIVGTKVQKI</sequence>
<evidence type="ECO:0000256" key="2">
    <source>
        <dbReference type="ARBA" id="ARBA00022771"/>
    </source>
</evidence>
<dbReference type="FunFam" id="4.10.1110.10:FF:000001">
    <property type="entry name" value="Zinc finger AN1-type containing 6"/>
    <property type="match status" value="1"/>
</dbReference>
<dbReference type="InterPro" id="IPR035896">
    <property type="entry name" value="AN1-like_Znf"/>
</dbReference>
<organism evidence="8 9">
    <name type="scientific">Littorina saxatilis</name>
    <dbReference type="NCBI Taxonomy" id="31220"/>
    <lineage>
        <taxon>Eukaryota</taxon>
        <taxon>Metazoa</taxon>
        <taxon>Spiralia</taxon>
        <taxon>Lophotrochozoa</taxon>
        <taxon>Mollusca</taxon>
        <taxon>Gastropoda</taxon>
        <taxon>Caenogastropoda</taxon>
        <taxon>Littorinimorpha</taxon>
        <taxon>Littorinoidea</taxon>
        <taxon>Littorinidae</taxon>
        <taxon>Littorina</taxon>
    </lineage>
</organism>
<dbReference type="PROSITE" id="PS51039">
    <property type="entry name" value="ZF_AN1"/>
    <property type="match status" value="1"/>
</dbReference>
<name>A0AAN9AZK3_9CAEN</name>
<keyword evidence="9" id="KW-1185">Reference proteome</keyword>
<dbReference type="InterPro" id="IPR000058">
    <property type="entry name" value="Znf_AN1"/>
</dbReference>
<keyword evidence="1" id="KW-0479">Metal-binding</keyword>
<comment type="caution">
    <text evidence="8">The sequence shown here is derived from an EMBL/GenBank/DDBJ whole genome shotgun (WGS) entry which is preliminary data.</text>
</comment>
<feature type="domain" description="A20-type" evidence="6">
    <location>
        <begin position="9"/>
        <end position="43"/>
    </location>
</feature>
<dbReference type="InterPro" id="IPR002653">
    <property type="entry name" value="Znf_A20"/>
</dbReference>
<evidence type="ECO:0000313" key="8">
    <source>
        <dbReference type="EMBL" id="KAK7096285.1"/>
    </source>
</evidence>
<dbReference type="Gene3D" id="4.10.1110.10">
    <property type="entry name" value="AN1-like Zinc finger"/>
    <property type="match status" value="1"/>
</dbReference>
<dbReference type="Pfam" id="PF01428">
    <property type="entry name" value="zf-AN1"/>
    <property type="match status" value="1"/>
</dbReference>
<keyword evidence="2 4" id="KW-0863">Zinc-finger</keyword>
<feature type="region of interest" description="Disordered" evidence="5">
    <location>
        <begin position="105"/>
        <end position="142"/>
    </location>
</feature>
<accession>A0AAN9AZK3</accession>
<evidence type="ECO:0000259" key="7">
    <source>
        <dbReference type="PROSITE" id="PS51039"/>
    </source>
</evidence>
<dbReference type="PANTHER" id="PTHR10634:SF149">
    <property type="entry name" value="AN1-TYPE DOMAIN-CONTAINING PROTEIN-RELATED"/>
    <property type="match status" value="1"/>
</dbReference>
<protein>
    <recommendedName>
        <fullName evidence="10">AN1-type zinc finger protein 6</fullName>
    </recommendedName>
</protein>
<dbReference type="AlphaFoldDB" id="A0AAN9AZK3"/>
<dbReference type="Proteomes" id="UP001374579">
    <property type="component" value="Unassembled WGS sequence"/>
</dbReference>
<evidence type="ECO:0000313" key="9">
    <source>
        <dbReference type="Proteomes" id="UP001374579"/>
    </source>
</evidence>
<evidence type="ECO:0008006" key="10">
    <source>
        <dbReference type="Google" id="ProtNLM"/>
    </source>
</evidence>
<dbReference type="PANTHER" id="PTHR10634">
    <property type="entry name" value="AN1-TYPE ZINC FINGER PROTEIN"/>
    <property type="match status" value="1"/>
</dbReference>
<dbReference type="SUPFAM" id="SSF57716">
    <property type="entry name" value="Glucocorticoid receptor-like (DNA-binding domain)"/>
    <property type="match status" value="1"/>
</dbReference>